<dbReference type="AlphaFoldDB" id="A0A077JMN2"/>
<organism evidence="3 7">
    <name type="scientific">Pseudomonas aeruginosa</name>
    <dbReference type="NCBI Taxonomy" id="287"/>
    <lineage>
        <taxon>Bacteria</taxon>
        <taxon>Pseudomonadati</taxon>
        <taxon>Pseudomonadota</taxon>
        <taxon>Gammaproteobacteria</taxon>
        <taxon>Pseudomonadales</taxon>
        <taxon>Pseudomonadaceae</taxon>
        <taxon>Pseudomonas</taxon>
    </lineage>
</organism>
<dbReference type="Proteomes" id="UP000433532">
    <property type="component" value="Unassembled WGS sequence"/>
</dbReference>
<reference evidence="3 7" key="1">
    <citation type="submission" date="2017-05" db="EMBL/GenBank/DDBJ databases">
        <authorList>
            <person name="Song R."/>
            <person name="Chenine A.L."/>
            <person name="Ruprecht R.M."/>
        </authorList>
    </citation>
    <scope>NUCLEOTIDE SEQUENCE [LARGE SCALE GENOMIC DNA]</scope>
    <source>
        <strain evidence="3 7">S567_C10_BS</strain>
    </source>
</reference>
<dbReference type="KEGG" id="paeb:NCGM1900_1187"/>
<name>A0A077JMN2_PSEAI</name>
<evidence type="ECO:0000313" key="7">
    <source>
        <dbReference type="Proteomes" id="UP000194857"/>
    </source>
</evidence>
<evidence type="ECO:0000313" key="9">
    <source>
        <dbReference type="Proteomes" id="UP000284767"/>
    </source>
</evidence>
<reference evidence="2 10" key="5">
    <citation type="submission" date="2019-11" db="EMBL/GenBank/DDBJ databases">
        <title>Genomes of ocular Pseudomonas aeruginosa isolates.</title>
        <authorList>
            <person name="Khan M."/>
            <person name="Rice S.A."/>
            <person name="Willcox M.D.P."/>
            <person name="Stapleton F."/>
        </authorList>
    </citation>
    <scope>NUCLEOTIDE SEQUENCE [LARGE SCALE GENOMIC DNA]</scope>
    <source>
        <strain evidence="2 10">PA221</strain>
    </source>
</reference>
<reference evidence="6" key="6">
    <citation type="submission" date="2023-06" db="EMBL/GenBank/DDBJ databases">
        <authorList>
            <consortium name="Clinical and Environmental Microbiology Branch: Whole genome sequencing antimicrobial resistance pathogens in the healthcare setting"/>
        </authorList>
    </citation>
    <scope>NUCLEOTIDE SEQUENCE</scope>
    <source>
        <strain evidence="6">2021CK-01020</strain>
    </source>
</reference>
<evidence type="ECO:0000313" key="4">
    <source>
        <dbReference type="EMBL" id="RCI71525.1"/>
    </source>
</evidence>
<dbReference type="InterPro" id="IPR021333">
    <property type="entry name" value="DUF2946"/>
</dbReference>
<dbReference type="EMBL" id="NSNE01000007">
    <property type="protein sequence ID" value="RPM16179.1"/>
    <property type="molecule type" value="Genomic_DNA"/>
</dbReference>
<reference evidence="4 8" key="3">
    <citation type="submission" date="2018-07" db="EMBL/GenBank/DDBJ databases">
        <title>Mechanisms of high-level aminoglycoside resistance among Gram-negative pathogens in Brazil.</title>
        <authorList>
            <person name="Ballaben A.S."/>
            <person name="Darini A.L.C."/>
            <person name="Doi Y."/>
        </authorList>
    </citation>
    <scope>NUCLEOTIDE SEQUENCE [LARGE SCALE GENOMIC DNA]</scope>
    <source>
        <strain evidence="4 8">B2-305</strain>
    </source>
</reference>
<dbReference type="Proteomes" id="UP000284767">
    <property type="component" value="Unassembled WGS sequence"/>
</dbReference>
<evidence type="ECO:0000313" key="5">
    <source>
        <dbReference type="EMBL" id="RPM16179.1"/>
    </source>
</evidence>
<evidence type="ECO:0000313" key="10">
    <source>
        <dbReference type="Proteomes" id="UP000433532"/>
    </source>
</evidence>
<evidence type="ECO:0000313" key="3">
    <source>
        <dbReference type="EMBL" id="OTI60909.1"/>
    </source>
</evidence>
<keyword evidence="1" id="KW-0472">Membrane</keyword>
<evidence type="ECO:0000313" key="6">
    <source>
        <dbReference type="EMBL" id="WOS79340.1"/>
    </source>
</evidence>
<evidence type="ECO:0000313" key="8">
    <source>
        <dbReference type="Proteomes" id="UP000253594"/>
    </source>
</evidence>
<dbReference type="RefSeq" id="WP_003092760.1">
    <property type="nucleotide sequence ID" value="NZ_AP014622.1"/>
</dbReference>
<dbReference type="EMBL" id="QORE01001364">
    <property type="protein sequence ID" value="RCI71525.1"/>
    <property type="molecule type" value="Genomic_DNA"/>
</dbReference>
<dbReference type="EMBL" id="NFFZ01000008">
    <property type="protein sequence ID" value="OTI60909.1"/>
    <property type="molecule type" value="Genomic_DNA"/>
</dbReference>
<dbReference type="OMA" id="LMIFIGP"/>
<protein>
    <submittedName>
        <fullName evidence="2">DUF2946 domain-containing protein</fullName>
    </submittedName>
</protein>
<gene>
    <name evidence="3" type="ORF">CAZ10_17675</name>
    <name evidence="4" type="ORF">DT376_28650</name>
    <name evidence="2" type="ORF">GNQ48_05355</name>
    <name evidence="5" type="ORF">IPC1295_13570</name>
    <name evidence="6" type="ORF">L4V69_09400</name>
</gene>
<dbReference type="Proteomes" id="UP001297540">
    <property type="component" value="Chromosome"/>
</dbReference>
<sequence length="153" mass="16217">MATTLKRQGIGAWLALFAMLMIFVGPLISQSMPMDHPMPMGVGMGHEGMSHENMDHGDMAHAGCSDAQRSVVHAGMPGMGGEEGNRLASDVLWEKCGYCSLLFHSPPLTEDACLALFSVPFATAPAVAFLNEAFVASPVFPGARTRAPPFLIA</sequence>
<dbReference type="EMBL" id="WOAD01000003">
    <property type="protein sequence ID" value="MUI34425.1"/>
    <property type="molecule type" value="Genomic_DNA"/>
</dbReference>
<accession>A0A077JMN2</accession>
<dbReference type="Pfam" id="PF11162">
    <property type="entry name" value="DUF2946"/>
    <property type="match status" value="1"/>
</dbReference>
<evidence type="ECO:0000256" key="1">
    <source>
        <dbReference type="SAM" id="Phobius"/>
    </source>
</evidence>
<reference evidence="6" key="7">
    <citation type="submission" date="2023-10" db="EMBL/GenBank/DDBJ databases">
        <title>Pathogen: clinical or host-associated sample.</title>
        <authorList>
            <person name="Hergert J."/>
            <person name="Casey R."/>
            <person name="Wagner J."/>
            <person name="Young E.L."/>
            <person name="Oakeson K.F."/>
        </authorList>
    </citation>
    <scope>NUCLEOTIDE SEQUENCE</scope>
    <source>
        <strain evidence="6">2021CK-01020</strain>
    </source>
</reference>
<proteinExistence type="predicted"/>
<dbReference type="EMBL" id="CP136986">
    <property type="protein sequence ID" value="WOS79340.1"/>
    <property type="molecule type" value="Genomic_DNA"/>
</dbReference>
<dbReference type="Proteomes" id="UP000253594">
    <property type="component" value="Unassembled WGS sequence"/>
</dbReference>
<feature type="transmembrane region" description="Helical" evidence="1">
    <location>
        <begin position="12"/>
        <end position="29"/>
    </location>
</feature>
<keyword evidence="1" id="KW-0812">Transmembrane</keyword>
<dbReference type="Proteomes" id="UP000194857">
    <property type="component" value="Unassembled WGS sequence"/>
</dbReference>
<evidence type="ECO:0000313" key="2">
    <source>
        <dbReference type="EMBL" id="MUI34425.1"/>
    </source>
</evidence>
<reference evidence="5 9" key="2">
    <citation type="submission" date="2017-08" db="EMBL/GenBank/DDBJ databases">
        <authorList>
            <person name="Feschi L."/>
            <person name="Jeukens J."/>
            <person name="Emond-Rheault J.-G."/>
            <person name="Kukavica-Ibrulj I."/>
            <person name="Boyle B."/>
            <person name="Levesque R.C."/>
        </authorList>
    </citation>
    <scope>NUCLEOTIDE SEQUENCE [LARGE SCALE GENOMIC DNA]</scope>
    <source>
        <strain evidence="5 9">PA-W36</strain>
    </source>
</reference>
<reference evidence="5 9" key="4">
    <citation type="submission" date="2019-01" db="EMBL/GenBank/DDBJ databases">
        <title>The Pseudomonas aeruginosa pan-genome provides new insights on its population structure, horizontal gene transfer and pathogenicity.</title>
        <authorList>
            <person name="Freschi L."/>
            <person name="Vincent A.T."/>
            <person name="Jeukens J."/>
            <person name="Emond-Rheault J.-G."/>
            <person name="Kukavica-Ibrulj I."/>
            <person name="Dupont M.-J."/>
            <person name="Charette S.J."/>
            <person name="Boyle B."/>
            <person name="Levesque R.C."/>
        </authorList>
    </citation>
    <scope>NUCLEOTIDE SEQUENCE [LARGE SCALE GENOMIC DNA]</scope>
    <source>
        <strain evidence="5 9">PA-W36</strain>
    </source>
</reference>
<keyword evidence="1" id="KW-1133">Transmembrane helix</keyword>